<keyword evidence="4" id="KW-1185">Reference proteome</keyword>
<dbReference type="SMART" id="SM01100">
    <property type="entry name" value="CRAL_TRIO_N"/>
    <property type="match status" value="1"/>
</dbReference>
<dbReference type="InterPro" id="IPR011074">
    <property type="entry name" value="CRAL/TRIO_N_dom"/>
</dbReference>
<dbReference type="PRINTS" id="PR00180">
    <property type="entry name" value="CRETINALDHBP"/>
</dbReference>
<dbReference type="EMBL" id="CADEBC010000522">
    <property type="protein sequence ID" value="CAB3244902.1"/>
    <property type="molecule type" value="Genomic_DNA"/>
</dbReference>
<dbReference type="Gene3D" id="1.10.8.20">
    <property type="entry name" value="N-terminal domain of phosphatidylinositol transfer protein sec14p"/>
    <property type="match status" value="1"/>
</dbReference>
<dbReference type="Pfam" id="PF03765">
    <property type="entry name" value="CRAL_TRIO_N"/>
    <property type="match status" value="1"/>
</dbReference>
<reference evidence="4 5" key="1">
    <citation type="submission" date="2020-04" db="EMBL/GenBank/DDBJ databases">
        <authorList>
            <person name="Wallbank WR R."/>
            <person name="Pardo Diaz C."/>
            <person name="Kozak K."/>
            <person name="Martin S."/>
            <person name="Jiggins C."/>
            <person name="Moest M."/>
            <person name="Warren A I."/>
            <person name="Byers J.R.P. K."/>
            <person name="Montejo-Kovacevich G."/>
            <person name="Yen C E."/>
        </authorList>
    </citation>
    <scope>NUCLEOTIDE SEQUENCE [LARGE SCALE GENOMIC DNA]</scope>
</reference>
<protein>
    <recommendedName>
        <fullName evidence="1">CRAL-TRIO domain-containing protein</fullName>
    </recommendedName>
</protein>
<dbReference type="SUPFAM" id="SSF52087">
    <property type="entry name" value="CRAL/TRIO domain"/>
    <property type="match status" value="1"/>
</dbReference>
<dbReference type="Proteomes" id="UP000494106">
    <property type="component" value="Unassembled WGS sequence"/>
</dbReference>
<accession>A0A8S1AEU7</accession>
<sequence length="293" mass="34235">MYQLFLEIGFEAELNTEEDPELLEPAKELCNENQDTRAAAITELRKMVFEREECFPFRTDDEFMLRFLRAKDFIVPRAHKLMVRYCNFREEHKHLYDGVDLWGLGKVKNAYEGNMSDRPDVGRIGILRFGVWDTNEMPIEDLLRAATAIAEISLRQPKIQVIGTTLIVDLEGITIKHMAAVTPTVAYQIVCLMGLAIPMRLRSIHLINYSWMLSPIFFLFKRFIPQQAWDAIHFHGSDLKSLQRHIDLECLPPRFGGTCRSGADFQQWLKKIRKYRTEQFDKDMKQLGYVIKE</sequence>
<comment type="caution">
    <text evidence="2">The sequence shown here is derived from an EMBL/GenBank/DDBJ whole genome shotgun (WGS) entry which is preliminary data.</text>
</comment>
<dbReference type="PANTHER" id="PTHR10174">
    <property type="entry name" value="ALPHA-TOCOPHEROL TRANSFER PROTEIN-RELATED"/>
    <property type="match status" value="1"/>
</dbReference>
<name>A0A8S1AEU7_ARCPL</name>
<dbReference type="PROSITE" id="PS50191">
    <property type="entry name" value="CRAL_TRIO"/>
    <property type="match status" value="1"/>
</dbReference>
<dbReference type="SUPFAM" id="SSF46938">
    <property type="entry name" value="CRAL/TRIO N-terminal domain"/>
    <property type="match status" value="1"/>
</dbReference>
<dbReference type="Pfam" id="PF00650">
    <property type="entry name" value="CRAL_TRIO"/>
    <property type="match status" value="1"/>
</dbReference>
<dbReference type="InterPro" id="IPR036865">
    <property type="entry name" value="CRAL-TRIO_dom_sf"/>
</dbReference>
<evidence type="ECO:0000313" key="5">
    <source>
        <dbReference type="Proteomes" id="UP000494256"/>
    </source>
</evidence>
<evidence type="ECO:0000313" key="4">
    <source>
        <dbReference type="Proteomes" id="UP000494106"/>
    </source>
</evidence>
<dbReference type="EMBL" id="CADEBD010000857">
    <property type="protein sequence ID" value="CAB3260530.1"/>
    <property type="molecule type" value="Genomic_DNA"/>
</dbReference>
<evidence type="ECO:0000313" key="2">
    <source>
        <dbReference type="EMBL" id="CAB3244902.1"/>
    </source>
</evidence>
<feature type="domain" description="CRAL-TRIO" evidence="1">
    <location>
        <begin position="124"/>
        <end position="263"/>
    </location>
</feature>
<evidence type="ECO:0000259" key="1">
    <source>
        <dbReference type="PROSITE" id="PS50191"/>
    </source>
</evidence>
<evidence type="ECO:0000313" key="3">
    <source>
        <dbReference type="EMBL" id="CAB3260530.1"/>
    </source>
</evidence>
<dbReference type="AlphaFoldDB" id="A0A8S1AEU7"/>
<dbReference type="Gene3D" id="3.40.525.10">
    <property type="entry name" value="CRAL-TRIO lipid binding domain"/>
    <property type="match status" value="1"/>
</dbReference>
<dbReference type="GO" id="GO:1902936">
    <property type="term" value="F:phosphatidylinositol bisphosphate binding"/>
    <property type="evidence" value="ECO:0007669"/>
    <property type="project" value="TreeGrafter"/>
</dbReference>
<dbReference type="CDD" id="cd00170">
    <property type="entry name" value="SEC14"/>
    <property type="match status" value="1"/>
</dbReference>
<dbReference type="InterPro" id="IPR036273">
    <property type="entry name" value="CRAL/TRIO_N_dom_sf"/>
</dbReference>
<organism evidence="2 4">
    <name type="scientific">Arctia plantaginis</name>
    <name type="common">Wood tiger moth</name>
    <name type="synonym">Phalaena plantaginis</name>
    <dbReference type="NCBI Taxonomy" id="874455"/>
    <lineage>
        <taxon>Eukaryota</taxon>
        <taxon>Metazoa</taxon>
        <taxon>Ecdysozoa</taxon>
        <taxon>Arthropoda</taxon>
        <taxon>Hexapoda</taxon>
        <taxon>Insecta</taxon>
        <taxon>Pterygota</taxon>
        <taxon>Neoptera</taxon>
        <taxon>Endopterygota</taxon>
        <taxon>Lepidoptera</taxon>
        <taxon>Glossata</taxon>
        <taxon>Ditrysia</taxon>
        <taxon>Noctuoidea</taxon>
        <taxon>Erebidae</taxon>
        <taxon>Arctiinae</taxon>
        <taxon>Arctia</taxon>
    </lineage>
</organism>
<dbReference type="SMART" id="SM00516">
    <property type="entry name" value="SEC14"/>
    <property type="match status" value="1"/>
</dbReference>
<dbReference type="InterPro" id="IPR001251">
    <property type="entry name" value="CRAL-TRIO_dom"/>
</dbReference>
<gene>
    <name evidence="2" type="ORF">APLA_LOCUS10208</name>
    <name evidence="3" type="ORF">APLA_LOCUS17025</name>
</gene>
<dbReference type="OrthoDB" id="7837562at2759"/>
<dbReference type="GO" id="GO:0016020">
    <property type="term" value="C:membrane"/>
    <property type="evidence" value="ECO:0007669"/>
    <property type="project" value="TreeGrafter"/>
</dbReference>
<dbReference type="PANTHER" id="PTHR10174:SF234">
    <property type="entry name" value="SD01558P"/>
    <property type="match status" value="1"/>
</dbReference>
<dbReference type="Proteomes" id="UP000494256">
    <property type="component" value="Unassembled WGS sequence"/>
</dbReference>
<proteinExistence type="predicted"/>